<feature type="region of interest" description="Disordered" evidence="1">
    <location>
        <begin position="1"/>
        <end position="52"/>
    </location>
</feature>
<dbReference type="AlphaFoldDB" id="A0A9P3GL44"/>
<protein>
    <submittedName>
        <fullName evidence="2">Uncharacterized protein</fullName>
    </submittedName>
</protein>
<evidence type="ECO:0000256" key="1">
    <source>
        <dbReference type="SAM" id="MobiDB-lite"/>
    </source>
</evidence>
<name>A0A9P3GL44_9APHY</name>
<dbReference type="Proteomes" id="UP000703269">
    <property type="component" value="Unassembled WGS sequence"/>
</dbReference>
<dbReference type="EMBL" id="BPQB01000065">
    <property type="protein sequence ID" value="GJE96923.1"/>
    <property type="molecule type" value="Genomic_DNA"/>
</dbReference>
<keyword evidence="3" id="KW-1185">Reference proteome</keyword>
<proteinExistence type="predicted"/>
<comment type="caution">
    <text evidence="2">The sequence shown here is derived from an EMBL/GenBank/DDBJ whole genome shotgun (WGS) entry which is preliminary data.</text>
</comment>
<evidence type="ECO:0000313" key="2">
    <source>
        <dbReference type="EMBL" id="GJE96923.1"/>
    </source>
</evidence>
<feature type="region of interest" description="Disordered" evidence="1">
    <location>
        <begin position="161"/>
        <end position="192"/>
    </location>
</feature>
<accession>A0A9P3GL44</accession>
<gene>
    <name evidence="2" type="ORF">PsYK624_131310</name>
</gene>
<organism evidence="2 3">
    <name type="scientific">Phanerochaete sordida</name>
    <dbReference type="NCBI Taxonomy" id="48140"/>
    <lineage>
        <taxon>Eukaryota</taxon>
        <taxon>Fungi</taxon>
        <taxon>Dikarya</taxon>
        <taxon>Basidiomycota</taxon>
        <taxon>Agaricomycotina</taxon>
        <taxon>Agaricomycetes</taxon>
        <taxon>Polyporales</taxon>
        <taxon>Phanerochaetaceae</taxon>
        <taxon>Phanerochaete</taxon>
    </lineage>
</organism>
<reference evidence="2 3" key="1">
    <citation type="submission" date="2021-08" db="EMBL/GenBank/DDBJ databases">
        <title>Draft Genome Sequence of Phanerochaete sordida strain YK-624.</title>
        <authorList>
            <person name="Mori T."/>
            <person name="Dohra H."/>
            <person name="Suzuki T."/>
            <person name="Kawagishi H."/>
            <person name="Hirai H."/>
        </authorList>
    </citation>
    <scope>NUCLEOTIDE SEQUENCE [LARGE SCALE GENOMIC DNA]</scope>
    <source>
        <strain evidence="2 3">YK-624</strain>
    </source>
</reference>
<evidence type="ECO:0000313" key="3">
    <source>
        <dbReference type="Proteomes" id="UP000703269"/>
    </source>
</evidence>
<feature type="compositionally biased region" description="Basic residues" evidence="1">
    <location>
        <begin position="166"/>
        <end position="181"/>
    </location>
</feature>
<sequence length="218" mass="23491">MHSAGRASSCATLGGEPEQNIPRTALKPGSLDTGGPGRACASSSRRQSEGSGAVNIMAEQDAAKKAVQLGRGDRASYFLREHNPPQIDRACSEDQRGGPRCEHAAVLPECVLRAPFTSMQMNDGHGGKALTRTYFVGLDDPCSEDDHQAANEYISASTCRALPARSSRHKTTSSSLQRRRSPTLPSLGRQSNTRAAPCRAICYARKTHARLHPLQQRL</sequence>